<evidence type="ECO:0000313" key="2">
    <source>
        <dbReference type="Proteomes" id="UP000004564"/>
    </source>
</evidence>
<protein>
    <submittedName>
        <fullName evidence="1">Uncharacterized protein</fullName>
    </submittedName>
</protein>
<organism evidence="1 2">
    <name type="scientific">Salmonella enterica subsp. enterica serovar Infantis str. SARB27</name>
    <dbReference type="NCBI Taxonomy" id="596155"/>
    <lineage>
        <taxon>Bacteria</taxon>
        <taxon>Pseudomonadati</taxon>
        <taxon>Pseudomonadota</taxon>
        <taxon>Gammaproteobacteria</taxon>
        <taxon>Enterobacterales</taxon>
        <taxon>Enterobacteriaceae</taxon>
        <taxon>Salmonella</taxon>
    </lineage>
</organism>
<dbReference type="Proteomes" id="UP000004564">
    <property type="component" value="Chromosome"/>
</dbReference>
<dbReference type="AlphaFoldDB" id="A0A6C8G934"/>
<evidence type="ECO:0000313" key="1">
    <source>
        <dbReference type="EMBL" id="EHB42400.1"/>
    </source>
</evidence>
<name>A0A6C8G934_SALIN</name>
<gene>
    <name evidence="1" type="ORF">SEENIN0B_02281</name>
</gene>
<accession>A0A6C8G934</accession>
<dbReference type="EMBL" id="AFYI01000002">
    <property type="protein sequence ID" value="EHB42400.1"/>
    <property type="molecule type" value="Genomic_DNA"/>
</dbReference>
<reference evidence="1 2" key="1">
    <citation type="submission" date="2011-09" db="EMBL/GenBank/DDBJ databases">
        <authorList>
            <person name="McClelland M."/>
            <person name="Clifton S."/>
            <person name="Porwollik S."/>
            <person name="Cheng P."/>
            <person name="Wollam A."/>
            <person name="Wang C."/>
            <person name="Pepin K."/>
            <person name="Bhonagiri V."/>
            <person name="Fulton R."/>
            <person name="Fulton L.F."/>
            <person name="Delehaunty K."/>
            <person name="Fronick C."/>
            <person name="O'Laughlin M."/>
            <person name="Godfrey J."/>
            <person name="Waligorski J."/>
            <person name="Appelbaum E."/>
            <person name="Farmer C."/>
            <person name="Strong C."/>
            <person name="Tomlinson C."/>
            <person name="Hou S."/>
            <person name="Minx P."/>
            <person name="Warren W."/>
            <person name="Wilson R.K."/>
        </authorList>
    </citation>
    <scope>NUCLEOTIDE SEQUENCE [LARGE SCALE GENOMIC DNA]</scope>
    <source>
        <strain evidence="2">SARB 27</strain>
    </source>
</reference>
<comment type="caution">
    <text evidence="1">The sequence shown here is derived from an EMBL/GenBank/DDBJ whole genome shotgun (WGS) entry which is preliminary data.</text>
</comment>
<proteinExistence type="predicted"/>
<sequence length="191" mass="21493">MRSRGCIITGIVTIIRGREGISRRIRLDLKGGNLYQYPLNPVTMIDPLGLDSYLVIRDLSMFGSGSRSRSDFITHTFLMNKAKSANWNNVHAYSWGNGANTKGWSKDQPEDISAVEAALYFGEAERVDGIDDDSCIQAAFDALNKKENEHMNLFIARNCKMEADKLIEKAKEVCAAEKMILFFKCEKLCLK</sequence>